<dbReference type="Gene3D" id="3.40.50.1820">
    <property type="entry name" value="alpha/beta hydrolase"/>
    <property type="match status" value="1"/>
</dbReference>
<dbReference type="InterPro" id="IPR050300">
    <property type="entry name" value="GDXG_lipolytic_enzyme"/>
</dbReference>
<dbReference type="PANTHER" id="PTHR48081:SF8">
    <property type="entry name" value="ALPHA_BETA HYDROLASE FOLD-3 DOMAIN-CONTAINING PROTEIN-RELATED"/>
    <property type="match status" value="1"/>
</dbReference>
<organism evidence="3 4">
    <name type="scientific">Plantibacter cousiniae</name>
    <name type="common">nom. nud.</name>
    <dbReference type="NCBI Taxonomy" id="199709"/>
    <lineage>
        <taxon>Bacteria</taxon>
        <taxon>Bacillati</taxon>
        <taxon>Actinomycetota</taxon>
        <taxon>Actinomycetes</taxon>
        <taxon>Micrococcales</taxon>
        <taxon>Microbacteriaceae</taxon>
        <taxon>Plantibacter</taxon>
    </lineage>
</organism>
<evidence type="ECO:0000256" key="1">
    <source>
        <dbReference type="ARBA" id="ARBA00022801"/>
    </source>
</evidence>
<evidence type="ECO:0000259" key="2">
    <source>
        <dbReference type="Pfam" id="PF07859"/>
    </source>
</evidence>
<dbReference type="PANTHER" id="PTHR48081">
    <property type="entry name" value="AB HYDROLASE SUPERFAMILY PROTEIN C4A8.06C"/>
    <property type="match status" value="1"/>
</dbReference>
<keyword evidence="4" id="KW-1185">Reference proteome</keyword>
<gene>
    <name evidence="3" type="ORF">SAMN06295973_0646</name>
</gene>
<proteinExistence type="predicted"/>
<sequence length="338" mass="35789">MTSVEELRLDPGILAWAARIEQHAEQLPALRSSDLALRRQAARRLSDLLAEEFTEPAPPSVEITTSWIDGPAGPLELRRYRPEGLPSPAPTQLALHGGGFTSGTVHELLNDRLLAARAFAAGIQVVALGYRLAPEHPYPAAVDDTIHALRVLTSEAGPSRFDVDPGRLGIAGNSAGGGIAASAVLHLRDSGDLPLVHQALEVPAVSLTPRGDSATRYARGFGLDDAEALVPLYLGGPRAADAYASPLEADDLSDLPPTLIQVAEHDPLRDAGLAYGRRLVEAGIPSVTWIGRGHVHASGGLTAVMASAREWQAVQATALREAYGTNPLAPEPIQPRRR</sequence>
<reference evidence="3 4" key="1">
    <citation type="submission" date="2017-02" db="EMBL/GenBank/DDBJ databases">
        <authorList>
            <person name="Varghese N."/>
            <person name="Submissions S."/>
        </authorList>
    </citation>
    <scope>NUCLEOTIDE SEQUENCE [LARGE SCALE GENOMIC DNA]</scope>
    <source>
        <strain evidence="3 4">VKM Ac-1787</strain>
    </source>
</reference>
<dbReference type="InterPro" id="IPR013094">
    <property type="entry name" value="AB_hydrolase_3"/>
</dbReference>
<dbReference type="InterPro" id="IPR029058">
    <property type="entry name" value="AB_hydrolase_fold"/>
</dbReference>
<accession>A0ABY1LK32</accession>
<dbReference type="Pfam" id="PF07859">
    <property type="entry name" value="Abhydrolase_3"/>
    <property type="match status" value="1"/>
</dbReference>
<dbReference type="RefSeq" id="WP_079704694.1">
    <property type="nucleotide sequence ID" value="NZ_FUZO01000001.1"/>
</dbReference>
<dbReference type="SUPFAM" id="SSF53474">
    <property type="entry name" value="alpha/beta-Hydrolases"/>
    <property type="match status" value="1"/>
</dbReference>
<dbReference type="EMBL" id="FUZO01000001">
    <property type="protein sequence ID" value="SKC40739.1"/>
    <property type="molecule type" value="Genomic_DNA"/>
</dbReference>
<name>A0ABY1LK32_9MICO</name>
<feature type="domain" description="Alpha/beta hydrolase fold-3" evidence="2">
    <location>
        <begin position="94"/>
        <end position="297"/>
    </location>
</feature>
<comment type="caution">
    <text evidence="3">The sequence shown here is derived from an EMBL/GenBank/DDBJ whole genome shotgun (WGS) entry which is preliminary data.</text>
</comment>
<dbReference type="Proteomes" id="UP000190827">
    <property type="component" value="Unassembled WGS sequence"/>
</dbReference>
<protein>
    <submittedName>
        <fullName evidence="3">Acetyl esterase</fullName>
    </submittedName>
</protein>
<evidence type="ECO:0000313" key="3">
    <source>
        <dbReference type="EMBL" id="SKC40739.1"/>
    </source>
</evidence>
<evidence type="ECO:0000313" key="4">
    <source>
        <dbReference type="Proteomes" id="UP000190827"/>
    </source>
</evidence>
<keyword evidence="1" id="KW-0378">Hydrolase</keyword>